<dbReference type="Pfam" id="PF13613">
    <property type="entry name" value="HTH_Tnp_4"/>
    <property type="match status" value="1"/>
</dbReference>
<evidence type="ECO:0000256" key="5">
    <source>
        <dbReference type="ARBA" id="ARBA00023125"/>
    </source>
</evidence>
<dbReference type="SUPFAM" id="SSF57716">
    <property type="entry name" value="Glucocorticoid receptor-like (DNA-binding domain)"/>
    <property type="match status" value="1"/>
</dbReference>
<keyword evidence="8" id="KW-1185">Reference proteome</keyword>
<evidence type="ECO:0000256" key="1">
    <source>
        <dbReference type="ARBA" id="ARBA00001968"/>
    </source>
</evidence>
<protein>
    <submittedName>
        <fullName evidence="9">Uncharacterized protein LOC106817631</fullName>
    </submittedName>
</protein>
<evidence type="ECO:0000256" key="3">
    <source>
        <dbReference type="ARBA" id="ARBA00022771"/>
    </source>
</evidence>
<dbReference type="InterPro" id="IPR027805">
    <property type="entry name" value="Transposase_HTH_dom"/>
</dbReference>
<evidence type="ECO:0000256" key="2">
    <source>
        <dbReference type="ARBA" id="ARBA00022723"/>
    </source>
</evidence>
<dbReference type="GeneID" id="106817631"/>
<dbReference type="InterPro" id="IPR027806">
    <property type="entry name" value="HARBI1_dom"/>
</dbReference>
<keyword evidence="5 6" id="KW-0238">DNA-binding</keyword>
<proteinExistence type="predicted"/>
<evidence type="ECO:0000256" key="4">
    <source>
        <dbReference type="ARBA" id="ARBA00022833"/>
    </source>
</evidence>
<keyword evidence="3 6" id="KW-0863">Zinc-finger</keyword>
<dbReference type="SMART" id="SM00980">
    <property type="entry name" value="THAP"/>
    <property type="match status" value="1"/>
</dbReference>
<evidence type="ECO:0000313" key="9">
    <source>
        <dbReference type="RefSeq" id="XP_014677799.1"/>
    </source>
</evidence>
<gene>
    <name evidence="9" type="primary">LOC106817631</name>
</gene>
<keyword evidence="2" id="KW-0479">Metal-binding</keyword>
<comment type="cofactor">
    <cofactor evidence="1">
        <name>a divalent metal cation</name>
        <dbReference type="ChEBI" id="CHEBI:60240"/>
    </cofactor>
</comment>
<evidence type="ECO:0000256" key="6">
    <source>
        <dbReference type="PROSITE-ProRule" id="PRU00309"/>
    </source>
</evidence>
<dbReference type="InterPro" id="IPR006612">
    <property type="entry name" value="THAP_Znf"/>
</dbReference>
<dbReference type="PROSITE" id="PS50950">
    <property type="entry name" value="ZF_THAP"/>
    <property type="match status" value="1"/>
</dbReference>
<dbReference type="RefSeq" id="XP_014677799.1">
    <property type="nucleotide sequence ID" value="XM_014822313.1"/>
</dbReference>
<evidence type="ECO:0000259" key="7">
    <source>
        <dbReference type="PROSITE" id="PS50950"/>
    </source>
</evidence>
<evidence type="ECO:0000313" key="8">
    <source>
        <dbReference type="Proteomes" id="UP000695022"/>
    </source>
</evidence>
<accession>A0ABM1F028</accession>
<name>A0ABM1F028_PRICU</name>
<dbReference type="SMART" id="SM00692">
    <property type="entry name" value="DM3"/>
    <property type="match status" value="1"/>
</dbReference>
<dbReference type="Proteomes" id="UP000695022">
    <property type="component" value="Unplaced"/>
</dbReference>
<dbReference type="PANTHER" id="PTHR23080">
    <property type="entry name" value="THAP DOMAIN PROTEIN"/>
    <property type="match status" value="1"/>
</dbReference>
<reference evidence="9" key="1">
    <citation type="submission" date="2025-08" db="UniProtKB">
        <authorList>
            <consortium name="RefSeq"/>
        </authorList>
    </citation>
    <scope>IDENTIFICATION</scope>
</reference>
<feature type="domain" description="THAP-type" evidence="7">
    <location>
        <begin position="1"/>
        <end position="76"/>
    </location>
</feature>
<dbReference type="Pfam" id="PF05485">
    <property type="entry name" value="THAP"/>
    <property type="match status" value="1"/>
</dbReference>
<dbReference type="Pfam" id="PF13359">
    <property type="entry name" value="DDE_Tnp_4"/>
    <property type="match status" value="1"/>
</dbReference>
<organism evidence="8 9">
    <name type="scientific">Priapulus caudatus</name>
    <name type="common">Priapulid worm</name>
    <dbReference type="NCBI Taxonomy" id="37621"/>
    <lineage>
        <taxon>Eukaryota</taxon>
        <taxon>Metazoa</taxon>
        <taxon>Ecdysozoa</taxon>
        <taxon>Scalidophora</taxon>
        <taxon>Priapulida</taxon>
        <taxon>Priapulimorpha</taxon>
        <taxon>Priapulimorphida</taxon>
        <taxon>Priapulidae</taxon>
        <taxon>Priapulus</taxon>
    </lineage>
</organism>
<keyword evidence="4" id="KW-0862">Zinc</keyword>
<sequence length="483" mass="54674">MGKVCVAEGCHKREDFSPELHFYRIPKDKERRAKWLAVINRKNWTPTEHDRLCSSHFISGEKSDHALSPDFVPSIFAYVKSPAKRRKVKALDDFNRRQAMKKRKIDSANQSTAAAALLELSDITPTPQQFESATDYEDLQNDDGVLHISTQTEISGSFLYSVGSDNEKLREENLALKTKLKFCSFDAKTLEGNDSKVKDLTGLPKFSVFMAVFSLIDDHLSDKCKISKVQQFLLVLMRMRHGLSNQFLAYLFNMHESSVSRIFLDGLDKMYAYVVPALIYWPDKDIIRHTLPVCFRTKYKNCVSIIDCFEIFCERPADLRARAQTYSQYKSHNTVKFLISITPQGHISFISKGWGGRTSDKFLTEQSAYLDYLLPGDTVLADRGFDIEDSVAVKGACLEIPAFTRGKSQLDAVEVENTRAIASVRIHVERVIGNLRKKYTLLKSIIPIRMLQCQGNTNVTTLDKVVFVACALCNAMPSVVSSD</sequence>